<proteinExistence type="predicted"/>
<dbReference type="STRING" id="335543.Sfum_1866"/>
<dbReference type="CDD" id="cd00093">
    <property type="entry name" value="HTH_XRE"/>
    <property type="match status" value="1"/>
</dbReference>
<dbReference type="Gene3D" id="2.10.109.10">
    <property type="entry name" value="Umud Fragment, subunit A"/>
    <property type="match status" value="1"/>
</dbReference>
<evidence type="ECO:0000313" key="6">
    <source>
        <dbReference type="Proteomes" id="UP000001784"/>
    </source>
</evidence>
<accession>A0LJE9</accession>
<name>A0LJE9_SYNFM</name>
<gene>
    <name evidence="5" type="ordered locus">Sfum_1866</name>
</gene>
<keyword evidence="3" id="KW-0804">Transcription</keyword>
<sequence>MSTVKSQLKSKKNTEMAVRLKKIIQNSGLSLAEFARRTQVSKNTLVNYRDEATSPTGTFLEKVCRNFSVSASWLLLGDGGPYDVSGGGKRAVEYTLIPLLKSRVSTGPDGEILFGDIEDHYPFKLWWLEKLVGEGERRQKGLFLIRVQGDAMLPTVNQGDVALVDSDEAERMRVLSGRIYLVVLPDGATAFRRLALSGGRDCPRLVCLSDNTAAFRPFEFALDPGKPLRNHILGRIRWVGREFE</sequence>
<evidence type="ECO:0000313" key="5">
    <source>
        <dbReference type="EMBL" id="ABK17551.1"/>
    </source>
</evidence>
<dbReference type="InterPro" id="IPR010982">
    <property type="entry name" value="Lambda_DNA-bd_dom_sf"/>
</dbReference>
<dbReference type="HOGENOM" id="CLU_066192_1_2_7"/>
<keyword evidence="2" id="KW-0238">DNA-binding</keyword>
<protein>
    <submittedName>
        <fullName evidence="5">Putative phage repressor</fullName>
    </submittedName>
</protein>
<evidence type="ECO:0000256" key="3">
    <source>
        <dbReference type="ARBA" id="ARBA00023163"/>
    </source>
</evidence>
<evidence type="ECO:0000256" key="1">
    <source>
        <dbReference type="ARBA" id="ARBA00023015"/>
    </source>
</evidence>
<dbReference type="PANTHER" id="PTHR40661">
    <property type="match status" value="1"/>
</dbReference>
<evidence type="ECO:0000256" key="2">
    <source>
        <dbReference type="ARBA" id="ARBA00023125"/>
    </source>
</evidence>
<reference evidence="5 6" key="1">
    <citation type="submission" date="2006-10" db="EMBL/GenBank/DDBJ databases">
        <title>Complete sequence of Syntrophobacter fumaroxidans MPOB.</title>
        <authorList>
            <consortium name="US DOE Joint Genome Institute"/>
            <person name="Copeland A."/>
            <person name="Lucas S."/>
            <person name="Lapidus A."/>
            <person name="Barry K."/>
            <person name="Detter J.C."/>
            <person name="Glavina del Rio T."/>
            <person name="Hammon N."/>
            <person name="Israni S."/>
            <person name="Pitluck S."/>
            <person name="Goltsman E.G."/>
            <person name="Martinez M."/>
            <person name="Schmutz J."/>
            <person name="Larimer F."/>
            <person name="Land M."/>
            <person name="Hauser L."/>
            <person name="Kyrpides N."/>
            <person name="Kim E."/>
            <person name="Boone D.R."/>
            <person name="Brockman F."/>
            <person name="Culley D."/>
            <person name="Ferry J."/>
            <person name="Gunsalus R."/>
            <person name="McInerney M.J."/>
            <person name="Morrison M."/>
            <person name="Plugge C."/>
            <person name="Rohlin L."/>
            <person name="Scholten J."/>
            <person name="Sieber J."/>
            <person name="Stams A.J.M."/>
            <person name="Worm P."/>
            <person name="Henstra A.M."/>
            <person name="Richardson P."/>
        </authorList>
    </citation>
    <scope>NUCLEOTIDE SEQUENCE [LARGE SCALE GENOMIC DNA]</scope>
    <source>
        <strain evidence="6">DSM 10017 / MPOB</strain>
    </source>
</reference>
<dbReference type="Pfam" id="PF01381">
    <property type="entry name" value="HTH_3"/>
    <property type="match status" value="1"/>
</dbReference>
<dbReference type="PROSITE" id="PS50943">
    <property type="entry name" value="HTH_CROC1"/>
    <property type="match status" value="1"/>
</dbReference>
<keyword evidence="1" id="KW-0805">Transcription regulation</keyword>
<dbReference type="EMBL" id="CP000478">
    <property type="protein sequence ID" value="ABK17551.1"/>
    <property type="molecule type" value="Genomic_DNA"/>
</dbReference>
<keyword evidence="6" id="KW-1185">Reference proteome</keyword>
<dbReference type="eggNOG" id="COG2932">
    <property type="taxonomic scope" value="Bacteria"/>
</dbReference>
<dbReference type="Pfam" id="PF00717">
    <property type="entry name" value="Peptidase_S24"/>
    <property type="match status" value="1"/>
</dbReference>
<dbReference type="InterPro" id="IPR001387">
    <property type="entry name" value="Cro/C1-type_HTH"/>
</dbReference>
<dbReference type="RefSeq" id="WP_011698721.1">
    <property type="nucleotide sequence ID" value="NC_008554.1"/>
</dbReference>
<dbReference type="SUPFAM" id="SSF47413">
    <property type="entry name" value="lambda repressor-like DNA-binding domains"/>
    <property type="match status" value="1"/>
</dbReference>
<dbReference type="InterPro" id="IPR036286">
    <property type="entry name" value="LexA/Signal_pep-like_sf"/>
</dbReference>
<dbReference type="GO" id="GO:0003677">
    <property type="term" value="F:DNA binding"/>
    <property type="evidence" value="ECO:0007669"/>
    <property type="project" value="UniProtKB-KW"/>
</dbReference>
<dbReference type="SMART" id="SM00530">
    <property type="entry name" value="HTH_XRE"/>
    <property type="match status" value="1"/>
</dbReference>
<dbReference type="AlphaFoldDB" id="A0LJE9"/>
<dbReference type="CDD" id="cd06529">
    <property type="entry name" value="S24_LexA-like"/>
    <property type="match status" value="1"/>
</dbReference>
<dbReference type="SUPFAM" id="SSF51306">
    <property type="entry name" value="LexA/Signal peptidase"/>
    <property type="match status" value="1"/>
</dbReference>
<feature type="domain" description="HTH cro/C1-type" evidence="4">
    <location>
        <begin position="20"/>
        <end position="74"/>
    </location>
</feature>
<dbReference type="Proteomes" id="UP000001784">
    <property type="component" value="Chromosome"/>
</dbReference>
<dbReference type="InParanoid" id="A0LJE9"/>
<evidence type="ECO:0000259" key="4">
    <source>
        <dbReference type="PROSITE" id="PS50943"/>
    </source>
</evidence>
<dbReference type="InterPro" id="IPR039418">
    <property type="entry name" value="LexA-like"/>
</dbReference>
<organism evidence="5 6">
    <name type="scientific">Syntrophobacter fumaroxidans (strain DSM 10017 / MPOB)</name>
    <dbReference type="NCBI Taxonomy" id="335543"/>
    <lineage>
        <taxon>Bacteria</taxon>
        <taxon>Pseudomonadati</taxon>
        <taxon>Thermodesulfobacteriota</taxon>
        <taxon>Syntrophobacteria</taxon>
        <taxon>Syntrophobacterales</taxon>
        <taxon>Syntrophobacteraceae</taxon>
        <taxon>Syntrophobacter</taxon>
    </lineage>
</organism>
<dbReference type="Gene3D" id="1.10.260.40">
    <property type="entry name" value="lambda repressor-like DNA-binding domains"/>
    <property type="match status" value="1"/>
</dbReference>
<dbReference type="KEGG" id="sfu:Sfum_1866"/>
<dbReference type="InterPro" id="IPR015927">
    <property type="entry name" value="Peptidase_S24_S26A/B/C"/>
</dbReference>
<dbReference type="OrthoDB" id="5363392at2"/>
<dbReference type="PANTHER" id="PTHR40661:SF1">
    <property type="entry name" value="HTH CRO_C1-TYPE DOMAIN-CONTAINING PROTEIN"/>
    <property type="match status" value="1"/>
</dbReference>